<evidence type="ECO:0000313" key="3">
    <source>
        <dbReference type="EMBL" id="QDG51608.1"/>
    </source>
</evidence>
<name>A0A4Y6PTI0_PERCE</name>
<dbReference type="RefSeq" id="WP_141198088.1">
    <property type="nucleotide sequence ID" value="NZ_CP041186.1"/>
</dbReference>
<evidence type="ECO:0000256" key="2">
    <source>
        <dbReference type="SAM" id="Phobius"/>
    </source>
</evidence>
<feature type="region of interest" description="Disordered" evidence="1">
    <location>
        <begin position="97"/>
        <end position="123"/>
    </location>
</feature>
<keyword evidence="2" id="KW-0812">Transmembrane</keyword>
<gene>
    <name evidence="3" type="ORF">FIV42_12875</name>
</gene>
<dbReference type="Proteomes" id="UP000315995">
    <property type="component" value="Chromosome"/>
</dbReference>
<protein>
    <submittedName>
        <fullName evidence="3">Uncharacterized protein</fullName>
    </submittedName>
</protein>
<dbReference type="AlphaFoldDB" id="A0A4Y6PTI0"/>
<feature type="transmembrane region" description="Helical" evidence="2">
    <location>
        <begin position="12"/>
        <end position="31"/>
    </location>
</feature>
<evidence type="ECO:0000256" key="1">
    <source>
        <dbReference type="SAM" id="MobiDB-lite"/>
    </source>
</evidence>
<keyword evidence="2" id="KW-1133">Transmembrane helix</keyword>
<keyword evidence="2" id="KW-0472">Membrane</keyword>
<accession>A0A4Y6PTI0</accession>
<proteinExistence type="predicted"/>
<evidence type="ECO:0000313" key="4">
    <source>
        <dbReference type="Proteomes" id="UP000315995"/>
    </source>
</evidence>
<dbReference type="EMBL" id="CP041186">
    <property type="protein sequence ID" value="QDG51608.1"/>
    <property type="molecule type" value="Genomic_DNA"/>
</dbReference>
<sequence>MFSAPQGRSGFTLKTVIAFALTFGGIAYFIINSSEQPGSPALQQGQRVMYQVMGKETLQAAGFYKAYPSGRPSDFVNFLQTSQGRRLWPKSVSEHRDAQIPGANRGPSRVLKPDDLSFSAHKPAPSAGRQIVYVPLDDTGQMEVRGYERADAKPVFVYTWEFPTDAGKVALSR</sequence>
<accession>A0A5B8YAW3</accession>
<organism evidence="3 4">
    <name type="scientific">Persicimonas caeni</name>
    <dbReference type="NCBI Taxonomy" id="2292766"/>
    <lineage>
        <taxon>Bacteria</taxon>
        <taxon>Deltaproteobacteria</taxon>
        <taxon>Bradymonadales</taxon>
        <taxon>Bradymonadaceae</taxon>
        <taxon>Persicimonas</taxon>
    </lineage>
</organism>
<reference evidence="3 4" key="1">
    <citation type="submission" date="2019-06" db="EMBL/GenBank/DDBJ databases">
        <title>Persicimonas caeni gen. nov., sp. nov., a predatory bacterium isolated from solar saltern.</title>
        <authorList>
            <person name="Wang S."/>
        </authorList>
    </citation>
    <scope>NUCLEOTIDE SEQUENCE [LARGE SCALE GENOMIC DNA]</scope>
    <source>
        <strain evidence="3 4">YN101</strain>
    </source>
</reference>
<keyword evidence="4" id="KW-1185">Reference proteome</keyword>